<name>A0A285PWR6_9VIRU</name>
<reference evidence="2" key="1">
    <citation type="submission" date="2017-08" db="EMBL/GenBank/DDBJ databases">
        <authorList>
            <person name="de Groot N.N."/>
        </authorList>
    </citation>
    <scope>NUCLEOTIDE SEQUENCE</scope>
</reference>
<evidence type="ECO:0000313" key="2">
    <source>
        <dbReference type="EMBL" id="SOB74103.1"/>
    </source>
</evidence>
<keyword evidence="3" id="KW-1185">Reference proteome</keyword>
<evidence type="ECO:0000256" key="1">
    <source>
        <dbReference type="SAM" id="Phobius"/>
    </source>
</evidence>
<keyword evidence="1" id="KW-0812">Transmembrane</keyword>
<accession>A0A285PWR6</accession>
<feature type="transmembrane region" description="Helical" evidence="1">
    <location>
        <begin position="53"/>
        <end position="73"/>
    </location>
</feature>
<evidence type="ECO:0000313" key="3">
    <source>
        <dbReference type="Proteomes" id="UP000274850"/>
    </source>
</evidence>
<keyword evidence="1" id="KW-0472">Membrane</keyword>
<protein>
    <submittedName>
        <fullName evidence="2">Uncharacterized protein</fullName>
    </submittedName>
</protein>
<dbReference type="Proteomes" id="UP000274850">
    <property type="component" value="Segment"/>
</dbReference>
<organism evidence="2">
    <name type="scientific">Cedratvirus lausannensis</name>
    <dbReference type="NCBI Taxonomy" id="2023205"/>
    <lineage>
        <taxon>Viruses</taxon>
        <taxon>Pithoviruses</taxon>
        <taxon>Orthocedratvirinae</taxon>
        <taxon>Alphacedratvirus</taxon>
        <taxon>Alphacedratvirus francolausannense</taxon>
    </lineage>
</organism>
<proteinExistence type="predicted"/>
<gene>
    <name evidence="2" type="ORF">BQ9231_00220</name>
</gene>
<feature type="transmembrane region" description="Helical" evidence="1">
    <location>
        <begin position="9"/>
        <end position="30"/>
    </location>
</feature>
<sequence length="74" mass="8505">MDDCVRQEYALSIVLTGLITYIIVWLSLYFSRNSLLYYQYEGETLYLPVSSNLIWQISFFVSVVAAFAAAVAFF</sequence>
<keyword evidence="1" id="KW-1133">Transmembrane helix</keyword>
<dbReference type="EMBL" id="LT907979">
    <property type="protein sequence ID" value="SOB74103.1"/>
    <property type="molecule type" value="Genomic_DNA"/>
</dbReference>